<evidence type="ECO:0000256" key="1">
    <source>
        <dbReference type="SAM" id="MobiDB-lite"/>
    </source>
</evidence>
<protein>
    <submittedName>
        <fullName evidence="2">Uncharacterized protein</fullName>
    </submittedName>
</protein>
<dbReference type="AlphaFoldDB" id="A0A1D3D1U2"/>
<comment type="caution">
    <text evidence="2">The sequence shown here is derived from an EMBL/GenBank/DDBJ whole genome shotgun (WGS) entry which is preliminary data.</text>
</comment>
<accession>A0A1D3D1U2</accession>
<dbReference type="VEuPathDB" id="ToxoDB:cyc_08732"/>
<proteinExistence type="predicted"/>
<keyword evidence="3" id="KW-1185">Reference proteome</keyword>
<sequence length="72" mass="7970">MRVVVLRRRSVCTHREYLLRLPYLLPGGCCLDSACSGDGGSSSRQLLSEEQQGSSTRRTPRELAVAEIFSTL</sequence>
<name>A0A1D3D1U2_9EIME</name>
<evidence type="ECO:0000313" key="3">
    <source>
        <dbReference type="Proteomes" id="UP000095192"/>
    </source>
</evidence>
<dbReference type="EMBL" id="JROU02001100">
    <property type="protein sequence ID" value="OEH77409.1"/>
    <property type="molecule type" value="Genomic_DNA"/>
</dbReference>
<dbReference type="InParanoid" id="A0A1D3D1U2"/>
<organism evidence="2 3">
    <name type="scientific">Cyclospora cayetanensis</name>
    <dbReference type="NCBI Taxonomy" id="88456"/>
    <lineage>
        <taxon>Eukaryota</taxon>
        <taxon>Sar</taxon>
        <taxon>Alveolata</taxon>
        <taxon>Apicomplexa</taxon>
        <taxon>Conoidasida</taxon>
        <taxon>Coccidia</taxon>
        <taxon>Eucoccidiorida</taxon>
        <taxon>Eimeriorina</taxon>
        <taxon>Eimeriidae</taxon>
        <taxon>Cyclospora</taxon>
    </lineage>
</organism>
<feature type="region of interest" description="Disordered" evidence="1">
    <location>
        <begin position="36"/>
        <end position="60"/>
    </location>
</feature>
<reference evidence="2 3" key="1">
    <citation type="journal article" date="2016" name="BMC Genomics">
        <title>Comparative genomics reveals Cyclospora cayetanensis possesses coccidia-like metabolism and invasion components but unique surface antigens.</title>
        <authorList>
            <person name="Liu S."/>
            <person name="Wang L."/>
            <person name="Zheng H."/>
            <person name="Xu Z."/>
            <person name="Roellig D.M."/>
            <person name="Li N."/>
            <person name="Frace M.A."/>
            <person name="Tang K."/>
            <person name="Arrowood M.J."/>
            <person name="Moss D.M."/>
            <person name="Zhang L."/>
            <person name="Feng Y."/>
            <person name="Xiao L."/>
        </authorList>
    </citation>
    <scope>NUCLEOTIDE SEQUENCE [LARGE SCALE GENOMIC DNA]</scope>
    <source>
        <strain evidence="2 3">CHN_HEN01</strain>
    </source>
</reference>
<gene>
    <name evidence="2" type="ORF">cyc_08732</name>
</gene>
<feature type="compositionally biased region" description="Low complexity" evidence="1">
    <location>
        <begin position="36"/>
        <end position="55"/>
    </location>
</feature>
<dbReference type="Proteomes" id="UP000095192">
    <property type="component" value="Unassembled WGS sequence"/>
</dbReference>
<evidence type="ECO:0000313" key="2">
    <source>
        <dbReference type="EMBL" id="OEH77409.1"/>
    </source>
</evidence>